<comment type="caution">
    <text evidence="3">The sequence shown here is derived from an EMBL/GenBank/DDBJ whole genome shotgun (WGS) entry which is preliminary data.</text>
</comment>
<reference evidence="4" key="1">
    <citation type="journal article" date="2019" name="Int. J. Syst. Evol. Microbiol.">
        <title>The Global Catalogue of Microorganisms (GCM) 10K type strain sequencing project: providing services to taxonomists for standard genome sequencing and annotation.</title>
        <authorList>
            <consortium name="The Broad Institute Genomics Platform"/>
            <consortium name="The Broad Institute Genome Sequencing Center for Infectious Disease"/>
            <person name="Wu L."/>
            <person name="Ma J."/>
        </authorList>
    </citation>
    <scope>NUCLEOTIDE SEQUENCE [LARGE SCALE GENOMIC DNA]</scope>
    <source>
        <strain evidence="4">JCM 18537</strain>
    </source>
</reference>
<protein>
    <submittedName>
        <fullName evidence="3">Uncharacterized protein</fullName>
    </submittedName>
</protein>
<keyword evidence="4" id="KW-1185">Reference proteome</keyword>
<gene>
    <name evidence="3" type="ORF">GCM10023351_16320</name>
</gene>
<keyword evidence="2" id="KW-0472">Membrane</keyword>
<feature type="coiled-coil region" evidence="1">
    <location>
        <begin position="288"/>
        <end position="340"/>
    </location>
</feature>
<accession>A0ABP9A2P9</accession>
<evidence type="ECO:0000256" key="1">
    <source>
        <dbReference type="SAM" id="Coils"/>
    </source>
</evidence>
<organism evidence="3 4">
    <name type="scientific">Microbacterium gilvum</name>
    <dbReference type="NCBI Taxonomy" id="1336204"/>
    <lineage>
        <taxon>Bacteria</taxon>
        <taxon>Bacillati</taxon>
        <taxon>Actinomycetota</taxon>
        <taxon>Actinomycetes</taxon>
        <taxon>Micrococcales</taxon>
        <taxon>Microbacteriaceae</taxon>
        <taxon>Microbacterium</taxon>
    </lineage>
</organism>
<feature type="transmembrane region" description="Helical" evidence="2">
    <location>
        <begin position="12"/>
        <end position="34"/>
    </location>
</feature>
<keyword evidence="1" id="KW-0175">Coiled coil</keyword>
<proteinExistence type="predicted"/>
<evidence type="ECO:0000313" key="4">
    <source>
        <dbReference type="Proteomes" id="UP001501645"/>
    </source>
</evidence>
<feature type="coiled-coil region" evidence="1">
    <location>
        <begin position="199"/>
        <end position="251"/>
    </location>
</feature>
<sequence>MPRLEIDPATLLAWLLPAAVVFGGAAAALVLIVWSTKRVRRGRRARSKAATALDEVGAALVALDDDLDELELEIALSGALYDGDPPASLRRARMSAQHTRDDAFSTYRALREDDRLPAHVRRDARTLRARVDAAAQRVATARDDHREWTRTHAAAADQVAAARGRLAALRSRTGDPTALLAELAERADRSEWADAEAAADRAGREIEAADESLRSAADKAADPSASALADLAAAERALRSAERGFRVLEERHRIVVQSAQAVAGELTGAAGAIRSATGIRAALPPADADRLGREIDAAARRLDELRAQAQARPVHVNEEIARLRDRLDRALADARTVQQRLLGARGALPGTLAAARSALARAEAAVQPGASLEARVRLDAARDELARARQAHDPVAALDDARRAIRHAEDAQALATPLRV</sequence>
<keyword evidence="2" id="KW-1133">Transmembrane helix</keyword>
<dbReference type="Proteomes" id="UP001501645">
    <property type="component" value="Unassembled WGS sequence"/>
</dbReference>
<dbReference type="EMBL" id="BAABKO010000002">
    <property type="protein sequence ID" value="GAA4772797.1"/>
    <property type="molecule type" value="Genomic_DNA"/>
</dbReference>
<evidence type="ECO:0000256" key="2">
    <source>
        <dbReference type="SAM" id="Phobius"/>
    </source>
</evidence>
<evidence type="ECO:0000313" key="3">
    <source>
        <dbReference type="EMBL" id="GAA4772797.1"/>
    </source>
</evidence>
<name>A0ABP9A2P9_9MICO</name>
<keyword evidence="2" id="KW-0812">Transmembrane</keyword>